<dbReference type="Proteomes" id="UP000822688">
    <property type="component" value="Chromosome 3"/>
</dbReference>
<comment type="similarity">
    <text evidence="1">Belongs to the senescence regulator S40 family.</text>
</comment>
<dbReference type="Pfam" id="PF04520">
    <property type="entry name" value="Senescence_reg"/>
    <property type="match status" value="1"/>
</dbReference>
<evidence type="ECO:0000256" key="2">
    <source>
        <dbReference type="SAM" id="MobiDB-lite"/>
    </source>
</evidence>
<feature type="compositionally biased region" description="Acidic residues" evidence="2">
    <location>
        <begin position="181"/>
        <end position="192"/>
    </location>
</feature>
<evidence type="ECO:0000256" key="1">
    <source>
        <dbReference type="ARBA" id="ARBA00034773"/>
    </source>
</evidence>
<evidence type="ECO:0008006" key="5">
    <source>
        <dbReference type="Google" id="ProtNLM"/>
    </source>
</evidence>
<feature type="compositionally biased region" description="Basic and acidic residues" evidence="2">
    <location>
        <begin position="64"/>
        <end position="76"/>
    </location>
</feature>
<dbReference type="EMBL" id="CM026423">
    <property type="protein sequence ID" value="KAG0582352.1"/>
    <property type="molecule type" value="Genomic_DNA"/>
</dbReference>
<organism evidence="3 4">
    <name type="scientific">Ceratodon purpureus</name>
    <name type="common">Fire moss</name>
    <name type="synonym">Dicranum purpureum</name>
    <dbReference type="NCBI Taxonomy" id="3225"/>
    <lineage>
        <taxon>Eukaryota</taxon>
        <taxon>Viridiplantae</taxon>
        <taxon>Streptophyta</taxon>
        <taxon>Embryophyta</taxon>
        <taxon>Bryophyta</taxon>
        <taxon>Bryophytina</taxon>
        <taxon>Bryopsida</taxon>
        <taxon>Dicranidae</taxon>
        <taxon>Pseudoditrichales</taxon>
        <taxon>Ditrichaceae</taxon>
        <taxon>Ceratodon</taxon>
    </lineage>
</organism>
<reference evidence="3" key="1">
    <citation type="submission" date="2020-06" db="EMBL/GenBank/DDBJ databases">
        <title>WGS assembly of Ceratodon purpureus strain R40.</title>
        <authorList>
            <person name="Carey S.B."/>
            <person name="Jenkins J."/>
            <person name="Shu S."/>
            <person name="Lovell J.T."/>
            <person name="Sreedasyam A."/>
            <person name="Maumus F."/>
            <person name="Tiley G.P."/>
            <person name="Fernandez-Pozo N."/>
            <person name="Barry K."/>
            <person name="Chen C."/>
            <person name="Wang M."/>
            <person name="Lipzen A."/>
            <person name="Daum C."/>
            <person name="Saski C.A."/>
            <person name="Payton A.C."/>
            <person name="Mcbreen J.C."/>
            <person name="Conrad R.E."/>
            <person name="Kollar L.M."/>
            <person name="Olsson S."/>
            <person name="Huttunen S."/>
            <person name="Landis J.B."/>
            <person name="Wickett N.J."/>
            <person name="Johnson M.G."/>
            <person name="Rensing S.A."/>
            <person name="Grimwood J."/>
            <person name="Schmutz J."/>
            <person name="Mcdaniel S.F."/>
        </authorList>
    </citation>
    <scope>NUCLEOTIDE SEQUENCE</scope>
    <source>
        <strain evidence="3">R40</strain>
    </source>
</reference>
<dbReference type="AlphaFoldDB" id="A0A8T0IG67"/>
<accession>A0A8T0IG67</accession>
<feature type="region of interest" description="Disordered" evidence="2">
    <location>
        <begin position="1"/>
        <end position="80"/>
    </location>
</feature>
<evidence type="ECO:0000313" key="4">
    <source>
        <dbReference type="Proteomes" id="UP000822688"/>
    </source>
</evidence>
<gene>
    <name evidence="3" type="ORF">KC19_3G053300</name>
</gene>
<keyword evidence="4" id="KW-1185">Reference proteome</keyword>
<comment type="caution">
    <text evidence="3">The sequence shown here is derived from an EMBL/GenBank/DDBJ whole genome shotgun (WGS) entry which is preliminary data.</text>
</comment>
<dbReference type="PANTHER" id="PTHR46525">
    <property type="entry name" value="EMB|CAB72159.1"/>
    <property type="match status" value="1"/>
</dbReference>
<protein>
    <recommendedName>
        <fullName evidence="5">Senescence regulator</fullName>
    </recommendedName>
</protein>
<feature type="region of interest" description="Disordered" evidence="2">
    <location>
        <begin position="174"/>
        <end position="198"/>
    </location>
</feature>
<proteinExistence type="inferred from homology"/>
<sequence length="244" mass="26653">MARSSSDGFPYHRERGGAGSSSRADKLLGYSSSSYNSVHDTDSVSELNEEDIWDLGTDGSPDDASAHDSGRADTSDPYRFLNTGRRWKGIEKEPGLSVAFADSSRPYGLSPHKLVGGYANYSGQSAGRDGRGVSTAVRMIPPIAQIRENSPRPMMHQSAPVNVPDWSKILGAEKKSKWADDVSDSDKEDAEEERLPPHLQIQREYAQSQMTTFSVCEGAGRTLKGRDLSRVRNAVLRQTGFLDG</sequence>
<name>A0A8T0IG67_CERPU</name>
<dbReference type="GO" id="GO:0010150">
    <property type="term" value="P:leaf senescence"/>
    <property type="evidence" value="ECO:0007669"/>
    <property type="project" value="UniProtKB-ARBA"/>
</dbReference>
<dbReference type="InterPro" id="IPR007608">
    <property type="entry name" value="Senescence_reg_S40"/>
</dbReference>
<evidence type="ECO:0000313" key="3">
    <source>
        <dbReference type="EMBL" id="KAG0582352.1"/>
    </source>
</evidence>
<dbReference type="PANTHER" id="PTHR46525:SF2">
    <property type="entry name" value="EMB|CAB72159.1"/>
    <property type="match status" value="1"/>
</dbReference>